<dbReference type="RefSeq" id="WP_202860959.1">
    <property type="nucleotide sequence ID" value="NZ_CP089411.1"/>
</dbReference>
<gene>
    <name evidence="2" type="ORF">F6W21_25540</name>
</gene>
<feature type="domain" description="Bacteriophage tail tape measure C-terminal" evidence="1">
    <location>
        <begin position="583"/>
        <end position="668"/>
    </location>
</feature>
<proteinExistence type="predicted"/>
<organism evidence="2 3">
    <name type="scientific">Klebsiella oxytoca</name>
    <dbReference type="NCBI Taxonomy" id="571"/>
    <lineage>
        <taxon>Bacteria</taxon>
        <taxon>Pseudomonadati</taxon>
        <taxon>Pseudomonadota</taxon>
        <taxon>Gammaproteobacteria</taxon>
        <taxon>Enterobacterales</taxon>
        <taxon>Enterobacteriaceae</taxon>
        <taxon>Klebsiella/Raoultella group</taxon>
        <taxon>Klebsiella</taxon>
    </lineage>
</organism>
<evidence type="ECO:0000313" key="3">
    <source>
        <dbReference type="Proteomes" id="UP000868497"/>
    </source>
</evidence>
<reference evidence="2" key="1">
    <citation type="journal article" date="2018" name="Genome Biol.">
        <title>SKESA: strategic k-mer extension for scrupulous assemblies.</title>
        <authorList>
            <person name="Souvorov A."/>
            <person name="Agarwala R."/>
            <person name="Lipman D.J."/>
        </authorList>
    </citation>
    <scope>NUCLEOTIDE SEQUENCE</scope>
    <source>
        <strain evidence="2">AUSMDU00005748</strain>
    </source>
</reference>
<dbReference type="EMBL" id="DACXIC010000049">
    <property type="protein sequence ID" value="HAU4359696.1"/>
    <property type="molecule type" value="Genomic_DNA"/>
</dbReference>
<dbReference type="AlphaFoldDB" id="A0AAD3UQV8"/>
<evidence type="ECO:0000313" key="2">
    <source>
        <dbReference type="EMBL" id="HAU4359696.1"/>
    </source>
</evidence>
<comment type="caution">
    <text evidence="2">The sequence shown here is derived from an EMBL/GenBank/DDBJ whole genome shotgun (WGS) entry which is preliminary data.</text>
</comment>
<dbReference type="InterPro" id="IPR006431">
    <property type="entry name" value="Phage_tape_meas_C"/>
</dbReference>
<evidence type="ECO:0000259" key="1">
    <source>
        <dbReference type="Pfam" id="PF09718"/>
    </source>
</evidence>
<dbReference type="Pfam" id="PF09718">
    <property type="entry name" value="Tape_meas_lam_C"/>
    <property type="match status" value="1"/>
</dbReference>
<sequence>MAGRSLGTLTIDLIAKTGGFVSGLNQAERASAKWSKQVQRDAADAASGLAAVGSAAVAAGIAVGAAGYQLLRSTSKQIAETDRWAKSLNLSTQELLAWQFAAEKAGVSGDKIADIFKDIGDKIGDAVLNKSGEAVDALNALGLSAEKLSKTTPDKQLLAIGSALGKIKTNAEKTTILESLGNDLSKLLPLFDNNNEKLKQFINLSKDYGVAPDPSDIDSLVKINQVFEDMAAQVDGLKISLATGLAKVDLKPLQDSLSQLKSVLTDPAVLQGITNLVSEVAKLAGWLVKAAASAGDLAASTGNSVKALSGEIDDGNIKQLDSRIQYLQNILDNRKNMNPLGRFVLGGDESVKALNDELSALIDNRNKLSKTSSVALPLGAATVGSGSSYDLPKGGTNGKITPDPSIKKLENAFKSLEMSYQRQIALIDTTGKKNQQVTELEKLRFDLSSGKLTGINTSQKVRLEQLATEVDRLNAIKKVNEENLKVVEFTANLQKQNQLARAANDADFVGAGAGEKTRQRMKEMLDIRRDFLSQQADLQKQFQSGDISKSLYDQETESLQQALNDRLEIQEDYYKQSDEQKNDWQSGINDALNDYADSASDYYQTAADAMTTILNGATDSVSDNIYDLIHGTENLGEAFGNIFSSLGQTVVKTLADMAAQWLVLQAVQLITGKSSATALVGNAQAQAIQAQIAAFASTAAIPIFGPALAPGAAAAAAAFTEPLVGAVAASALSGMAHDGVDSVPETGTWLLQKGERVTTAKTSAKLDATLDRVSRDTTAGNMYAPKFSFNVNGDPSDAQIAMMKKATADGAEAGYKKAASDLANGKGDMGKAMSRWTAKRRTG</sequence>
<name>A0AAD3UQV8_KLEOX</name>
<reference evidence="2" key="2">
    <citation type="submission" date="2019-09" db="EMBL/GenBank/DDBJ databases">
        <authorList>
            <consortium name="NCBI Pathogen Detection Project"/>
        </authorList>
    </citation>
    <scope>NUCLEOTIDE SEQUENCE</scope>
    <source>
        <strain evidence="2">AUSMDU00005748</strain>
    </source>
</reference>
<dbReference type="Proteomes" id="UP000868497">
    <property type="component" value="Unassembled WGS sequence"/>
</dbReference>
<dbReference type="NCBIfam" id="TIGR01541">
    <property type="entry name" value="tape_meas_lam_C"/>
    <property type="match status" value="1"/>
</dbReference>
<accession>A0AAD3UQV8</accession>
<protein>
    <submittedName>
        <fullName evidence="2">Phage tail tape measure protein</fullName>
    </submittedName>
</protein>